<comment type="subcellular location">
    <subcellularLocation>
        <location evidence="1">Nucleus</location>
    </subcellularLocation>
</comment>
<dbReference type="EMBL" id="JADCNL010000009">
    <property type="protein sequence ID" value="KAG0467569.1"/>
    <property type="molecule type" value="Genomic_DNA"/>
</dbReference>
<dbReference type="AlphaFoldDB" id="A0A835Q8B5"/>
<dbReference type="Pfam" id="PF00076">
    <property type="entry name" value="RRM_1"/>
    <property type="match status" value="1"/>
</dbReference>
<evidence type="ECO:0000313" key="8">
    <source>
        <dbReference type="EMBL" id="KAG0467569.1"/>
    </source>
</evidence>
<keyword evidence="2" id="KW-0507">mRNA processing</keyword>
<accession>A0A835Q8B5</accession>
<keyword evidence="5" id="KW-0539">Nucleus</keyword>
<dbReference type="InterPro" id="IPR034150">
    <property type="entry name" value="SF3B6_RRM"/>
</dbReference>
<dbReference type="GO" id="GO:0005634">
    <property type="term" value="C:nucleus"/>
    <property type="evidence" value="ECO:0007669"/>
    <property type="project" value="UniProtKB-SubCell"/>
</dbReference>
<sequence>MKKACILLHFGTPEGLGRKSKKVGSQRKTLGRTRVELVMAAVSLRKGNTRLPPEVNRVLYVRNLPFNISSEEMYDIFGKYGAIRQIRIGTSKETRGTAFVVYEDIYDAKTAVDHLSGFNVANRYLIVLYYQQSKISKKVDLKKKEDELARMQEKYGLRS</sequence>
<dbReference type="OrthoDB" id="428822at2759"/>
<keyword evidence="9" id="KW-1185">Reference proteome</keyword>
<dbReference type="GO" id="GO:0008380">
    <property type="term" value="P:RNA splicing"/>
    <property type="evidence" value="ECO:0007669"/>
    <property type="project" value="UniProtKB-KW"/>
</dbReference>
<evidence type="ECO:0000256" key="2">
    <source>
        <dbReference type="ARBA" id="ARBA00022664"/>
    </source>
</evidence>
<dbReference type="GO" id="GO:0003729">
    <property type="term" value="F:mRNA binding"/>
    <property type="evidence" value="ECO:0007669"/>
    <property type="project" value="TreeGrafter"/>
</dbReference>
<gene>
    <name evidence="8" type="ORF">HPP92_019149</name>
</gene>
<dbReference type="FunFam" id="3.30.70.330:FF:000253">
    <property type="entry name" value="splicing factor 3B subunit 6-like protein"/>
    <property type="match status" value="1"/>
</dbReference>
<dbReference type="GO" id="GO:0006397">
    <property type="term" value="P:mRNA processing"/>
    <property type="evidence" value="ECO:0007669"/>
    <property type="project" value="UniProtKB-KW"/>
</dbReference>
<evidence type="ECO:0000259" key="7">
    <source>
        <dbReference type="PROSITE" id="PS50102"/>
    </source>
</evidence>
<dbReference type="Gene3D" id="3.30.70.330">
    <property type="match status" value="1"/>
</dbReference>
<name>A0A835Q8B5_VANPL</name>
<feature type="domain" description="RRM" evidence="7">
    <location>
        <begin position="57"/>
        <end position="132"/>
    </location>
</feature>
<dbReference type="PROSITE" id="PS50102">
    <property type="entry name" value="RRM"/>
    <property type="match status" value="1"/>
</dbReference>
<dbReference type="PANTHER" id="PTHR23003:SF17">
    <property type="entry name" value="RNA-BINDING PROTEIN PIN4"/>
    <property type="match status" value="1"/>
</dbReference>
<evidence type="ECO:0000256" key="5">
    <source>
        <dbReference type="ARBA" id="ARBA00023242"/>
    </source>
</evidence>
<dbReference type="GO" id="GO:0005737">
    <property type="term" value="C:cytoplasm"/>
    <property type="evidence" value="ECO:0007669"/>
    <property type="project" value="TreeGrafter"/>
</dbReference>
<evidence type="ECO:0000256" key="4">
    <source>
        <dbReference type="ARBA" id="ARBA00023187"/>
    </source>
</evidence>
<dbReference type="InterPro" id="IPR050374">
    <property type="entry name" value="RRT5_SRSF_SR"/>
</dbReference>
<keyword evidence="4" id="KW-0508">mRNA splicing</keyword>
<organism evidence="8 9">
    <name type="scientific">Vanilla planifolia</name>
    <name type="common">Vanilla</name>
    <dbReference type="NCBI Taxonomy" id="51239"/>
    <lineage>
        <taxon>Eukaryota</taxon>
        <taxon>Viridiplantae</taxon>
        <taxon>Streptophyta</taxon>
        <taxon>Embryophyta</taxon>
        <taxon>Tracheophyta</taxon>
        <taxon>Spermatophyta</taxon>
        <taxon>Magnoliopsida</taxon>
        <taxon>Liliopsida</taxon>
        <taxon>Asparagales</taxon>
        <taxon>Orchidaceae</taxon>
        <taxon>Vanilloideae</taxon>
        <taxon>Vanilleae</taxon>
        <taxon>Vanilla</taxon>
    </lineage>
</organism>
<dbReference type="InterPro" id="IPR035979">
    <property type="entry name" value="RBD_domain_sf"/>
</dbReference>
<dbReference type="SUPFAM" id="SSF54928">
    <property type="entry name" value="RNA-binding domain, RBD"/>
    <property type="match status" value="1"/>
</dbReference>
<proteinExistence type="predicted"/>
<evidence type="ECO:0000256" key="1">
    <source>
        <dbReference type="ARBA" id="ARBA00004123"/>
    </source>
</evidence>
<protein>
    <recommendedName>
        <fullName evidence="7">RRM domain-containing protein</fullName>
    </recommendedName>
</protein>
<dbReference type="InterPro" id="IPR012677">
    <property type="entry name" value="Nucleotide-bd_a/b_plait_sf"/>
</dbReference>
<dbReference type="InterPro" id="IPR000504">
    <property type="entry name" value="RRM_dom"/>
</dbReference>
<evidence type="ECO:0000256" key="6">
    <source>
        <dbReference type="PROSITE-ProRule" id="PRU00176"/>
    </source>
</evidence>
<reference evidence="8 9" key="1">
    <citation type="journal article" date="2020" name="Nat. Food">
        <title>A phased Vanilla planifolia genome enables genetic improvement of flavour and production.</title>
        <authorList>
            <person name="Hasing T."/>
            <person name="Tang H."/>
            <person name="Brym M."/>
            <person name="Khazi F."/>
            <person name="Huang T."/>
            <person name="Chambers A.H."/>
        </authorList>
    </citation>
    <scope>NUCLEOTIDE SEQUENCE [LARGE SCALE GENOMIC DNA]</scope>
    <source>
        <tissue evidence="8">Leaf</tissue>
    </source>
</reference>
<dbReference type="CDD" id="cd12241">
    <property type="entry name" value="RRM_SF3B14"/>
    <property type="match status" value="1"/>
</dbReference>
<dbReference type="Proteomes" id="UP000636800">
    <property type="component" value="Unassembled WGS sequence"/>
</dbReference>
<evidence type="ECO:0000256" key="3">
    <source>
        <dbReference type="ARBA" id="ARBA00022884"/>
    </source>
</evidence>
<dbReference type="SMART" id="SM00360">
    <property type="entry name" value="RRM"/>
    <property type="match status" value="1"/>
</dbReference>
<comment type="caution">
    <text evidence="8">The sequence shown here is derived from an EMBL/GenBank/DDBJ whole genome shotgun (WGS) entry which is preliminary data.</text>
</comment>
<evidence type="ECO:0000313" key="9">
    <source>
        <dbReference type="Proteomes" id="UP000636800"/>
    </source>
</evidence>
<keyword evidence="3 6" id="KW-0694">RNA-binding</keyword>
<dbReference type="PANTHER" id="PTHR23003">
    <property type="entry name" value="RNA RECOGNITION MOTIF RRM DOMAIN CONTAINING PROTEIN"/>
    <property type="match status" value="1"/>
</dbReference>